<dbReference type="Proteomes" id="UP000005010">
    <property type="component" value="Chromosome"/>
</dbReference>
<dbReference type="AlphaFoldDB" id="I0ENK4"/>
<dbReference type="Pfam" id="PF04224">
    <property type="entry name" value="DUF417"/>
    <property type="match status" value="1"/>
</dbReference>
<dbReference type="GO" id="GO:0005886">
    <property type="term" value="C:plasma membrane"/>
    <property type="evidence" value="ECO:0007669"/>
    <property type="project" value="TreeGrafter"/>
</dbReference>
<evidence type="ECO:0000313" key="2">
    <source>
        <dbReference type="EMBL" id="AFI04523.1"/>
    </source>
</evidence>
<keyword evidence="3" id="KW-1185">Reference proteome</keyword>
<organism evidence="2 3">
    <name type="scientific">Helicobacter cetorum (strain ATCC BAA-429 / MIT 00-7128)</name>
    <dbReference type="NCBI Taxonomy" id="182217"/>
    <lineage>
        <taxon>Bacteria</taxon>
        <taxon>Pseudomonadati</taxon>
        <taxon>Campylobacterota</taxon>
        <taxon>Epsilonproteobacteria</taxon>
        <taxon>Campylobacterales</taxon>
        <taxon>Helicobacteraceae</taxon>
        <taxon>Helicobacter</taxon>
    </lineage>
</organism>
<dbReference type="HOGENOM" id="CLU_102847_0_0_7"/>
<dbReference type="PANTHER" id="PTHR40106:SF1">
    <property type="entry name" value="INNER MEMBRANE PROTEIN RCLC"/>
    <property type="match status" value="1"/>
</dbReference>
<sequence>MQILKTFLEALVKLQNLGGYLMHIAIFIIFVWIGGLKFVAYEAEGIAPFVANSPFFSFMYKFDKPEYKEHKMSESQSMKEELQDDSKIIENKEWHKENRTYLVSEILGITIITLGVLVFLGLWMPLAGVIGGLLVAGMTITTLSFLFTTPEVFVNQHFPWLSGAGRLVVKDLALFAGGLIVAGFDAKRYLEGKGFCLMNRSSLGIKDKNCSSRCCS</sequence>
<dbReference type="GO" id="GO:1901530">
    <property type="term" value="P:response to hypochlorite"/>
    <property type="evidence" value="ECO:0007669"/>
    <property type="project" value="TreeGrafter"/>
</dbReference>
<name>I0ENK4_HELC0</name>
<keyword evidence="1" id="KW-0812">Transmembrane</keyword>
<feature type="transmembrane region" description="Helical" evidence="1">
    <location>
        <begin position="20"/>
        <end position="40"/>
    </location>
</feature>
<evidence type="ECO:0008006" key="4">
    <source>
        <dbReference type="Google" id="ProtNLM"/>
    </source>
</evidence>
<dbReference type="EMBL" id="CP003479">
    <property type="protein sequence ID" value="AFI04523.1"/>
    <property type="molecule type" value="Genomic_DNA"/>
</dbReference>
<dbReference type="KEGG" id="hce:HCW_06315"/>
<evidence type="ECO:0000313" key="3">
    <source>
        <dbReference type="Proteomes" id="UP000005010"/>
    </source>
</evidence>
<dbReference type="eggNOG" id="COG3059">
    <property type="taxonomic scope" value="Bacteria"/>
</dbReference>
<dbReference type="InterPro" id="IPR007339">
    <property type="entry name" value="RclC-like"/>
</dbReference>
<dbReference type="RefSeq" id="WP_014661391.1">
    <property type="nucleotide sequence ID" value="NC_017737.1"/>
</dbReference>
<accession>I0ENK4</accession>
<dbReference type="PANTHER" id="PTHR40106">
    <property type="entry name" value="INNER MEMBRANE PROTEIN RCLC"/>
    <property type="match status" value="1"/>
</dbReference>
<protein>
    <recommendedName>
        <fullName evidence="4">Inner membrane protein ykgB</fullName>
    </recommendedName>
</protein>
<evidence type="ECO:0000256" key="1">
    <source>
        <dbReference type="SAM" id="Phobius"/>
    </source>
</evidence>
<reference evidence="3" key="1">
    <citation type="submission" date="2012-04" db="EMBL/GenBank/DDBJ databases">
        <title>Complete genome sequence of Helicobacter cetorum strain MIT 00-7128.</title>
        <authorList>
            <person name="Kersulyte D."/>
            <person name="Berg D.E."/>
        </authorList>
    </citation>
    <scope>NUCLEOTIDE SEQUENCE [LARGE SCALE GENOMIC DNA]</scope>
    <source>
        <strain evidence="3">MIT 00-7128</strain>
    </source>
</reference>
<dbReference type="PATRIC" id="fig|182217.3.peg.1334"/>
<dbReference type="STRING" id="182217.HCW_06315"/>
<feature type="transmembrane region" description="Helical" evidence="1">
    <location>
        <begin position="129"/>
        <end position="148"/>
    </location>
</feature>
<keyword evidence="1" id="KW-1133">Transmembrane helix</keyword>
<keyword evidence="1" id="KW-0472">Membrane</keyword>
<gene>
    <name evidence="2" type="ordered locus">HCW_06315</name>
</gene>
<feature type="transmembrane region" description="Helical" evidence="1">
    <location>
        <begin position="101"/>
        <end position="123"/>
    </location>
</feature>
<proteinExistence type="predicted"/>